<gene>
    <name evidence="1" type="ORF">GGQ22_15365</name>
</gene>
<sequence length="79" mass="8467">MQRRDVPRPRRVDGALTTTYVLAALAVVAMIVFLGSSFALAFGEGRAVWAMLVAGPLTIVLLVAGIVVSPFTRGRRRPS</sequence>
<proteinExistence type="predicted"/>
<protein>
    <submittedName>
        <fullName evidence="1">Uncharacterized protein</fullName>
    </submittedName>
</protein>
<comment type="caution">
    <text evidence="1">The sequence shown here is derived from an EMBL/GenBank/DDBJ whole genome shotgun (WGS) entry which is preliminary data.</text>
</comment>
<organism evidence="1 2">
    <name type="scientific">Nocardioides marmotae</name>
    <dbReference type="NCBI Taxonomy" id="2663857"/>
    <lineage>
        <taxon>Bacteria</taxon>
        <taxon>Bacillati</taxon>
        <taxon>Actinomycetota</taxon>
        <taxon>Actinomycetes</taxon>
        <taxon>Propionibacteriales</taxon>
        <taxon>Nocardioidaceae</taxon>
        <taxon>Nocardioides</taxon>
    </lineage>
</organism>
<dbReference type="EMBL" id="WLCI01000016">
    <property type="protein sequence ID" value="MTB96452.1"/>
    <property type="molecule type" value="Genomic_DNA"/>
</dbReference>
<name>A0A6I3JEA6_9ACTN</name>
<dbReference type="AlphaFoldDB" id="A0A6I3JEA6"/>
<dbReference type="RefSeq" id="WP_154616327.1">
    <property type="nucleotide sequence ID" value="NZ_CP053660.1"/>
</dbReference>
<accession>A0A6I3JEA6</accession>
<evidence type="ECO:0000313" key="2">
    <source>
        <dbReference type="Proteomes" id="UP000433406"/>
    </source>
</evidence>
<reference evidence="1 2" key="1">
    <citation type="submission" date="2019-10" db="EMBL/GenBank/DDBJ databases">
        <title>Nocardioides novel species isolated from the excrement of Marmot.</title>
        <authorList>
            <person name="Zhang G."/>
        </authorList>
    </citation>
    <scope>NUCLEOTIDE SEQUENCE [LARGE SCALE GENOMIC DNA]</scope>
    <source>
        <strain evidence="2">zg-579</strain>
    </source>
</reference>
<dbReference type="Proteomes" id="UP000433406">
    <property type="component" value="Unassembled WGS sequence"/>
</dbReference>
<keyword evidence="2" id="KW-1185">Reference proteome</keyword>
<evidence type="ECO:0000313" key="1">
    <source>
        <dbReference type="EMBL" id="MTB96452.1"/>
    </source>
</evidence>